<dbReference type="AlphaFoldDB" id="A0A0D0CE05"/>
<keyword evidence="2" id="KW-1185">Reference proteome</keyword>
<organism evidence="1 2">
    <name type="scientific">Collybiopsis luxurians FD-317 M1</name>
    <dbReference type="NCBI Taxonomy" id="944289"/>
    <lineage>
        <taxon>Eukaryota</taxon>
        <taxon>Fungi</taxon>
        <taxon>Dikarya</taxon>
        <taxon>Basidiomycota</taxon>
        <taxon>Agaricomycotina</taxon>
        <taxon>Agaricomycetes</taxon>
        <taxon>Agaricomycetidae</taxon>
        <taxon>Agaricales</taxon>
        <taxon>Marasmiineae</taxon>
        <taxon>Omphalotaceae</taxon>
        <taxon>Collybiopsis</taxon>
        <taxon>Collybiopsis luxurians</taxon>
    </lineage>
</organism>
<dbReference type="EMBL" id="KN834832">
    <property type="protein sequence ID" value="KIK53208.1"/>
    <property type="molecule type" value="Genomic_DNA"/>
</dbReference>
<reference evidence="1 2" key="1">
    <citation type="submission" date="2014-04" db="EMBL/GenBank/DDBJ databases">
        <title>Evolutionary Origins and Diversification of the Mycorrhizal Mutualists.</title>
        <authorList>
            <consortium name="DOE Joint Genome Institute"/>
            <consortium name="Mycorrhizal Genomics Consortium"/>
            <person name="Kohler A."/>
            <person name="Kuo A."/>
            <person name="Nagy L.G."/>
            <person name="Floudas D."/>
            <person name="Copeland A."/>
            <person name="Barry K.W."/>
            <person name="Cichocki N."/>
            <person name="Veneault-Fourrey C."/>
            <person name="LaButti K."/>
            <person name="Lindquist E.A."/>
            <person name="Lipzen A."/>
            <person name="Lundell T."/>
            <person name="Morin E."/>
            <person name="Murat C."/>
            <person name="Riley R."/>
            <person name="Ohm R."/>
            <person name="Sun H."/>
            <person name="Tunlid A."/>
            <person name="Henrissat B."/>
            <person name="Grigoriev I.V."/>
            <person name="Hibbett D.S."/>
            <person name="Martin F."/>
        </authorList>
    </citation>
    <scope>NUCLEOTIDE SEQUENCE [LARGE SCALE GENOMIC DNA]</scope>
    <source>
        <strain evidence="1 2">FD-317 M1</strain>
    </source>
</reference>
<evidence type="ECO:0000313" key="2">
    <source>
        <dbReference type="Proteomes" id="UP000053593"/>
    </source>
</evidence>
<dbReference type="HOGENOM" id="CLU_2758046_0_0_1"/>
<sequence>MTQPSSVALAFPFADVSPSPTPAMAVVAAVELGKSYWIVNEMGGVVSLEATELSEGEEQLAVVVSSQLTA</sequence>
<gene>
    <name evidence="1" type="ORF">GYMLUDRAFT_250629</name>
</gene>
<protein>
    <submittedName>
        <fullName evidence="1">Uncharacterized protein</fullName>
    </submittedName>
</protein>
<evidence type="ECO:0000313" key="1">
    <source>
        <dbReference type="EMBL" id="KIK53208.1"/>
    </source>
</evidence>
<dbReference type="Proteomes" id="UP000053593">
    <property type="component" value="Unassembled WGS sequence"/>
</dbReference>
<proteinExistence type="predicted"/>
<name>A0A0D0CE05_9AGAR</name>
<accession>A0A0D0CE05</accession>